<name>A0A917EHU0_9RHOB</name>
<proteinExistence type="predicted"/>
<dbReference type="Proteomes" id="UP000612855">
    <property type="component" value="Unassembled WGS sequence"/>
</dbReference>
<keyword evidence="3" id="KW-1185">Reference proteome</keyword>
<organism evidence="2 3">
    <name type="scientific">Primorskyibacter flagellatus</name>
    <dbReference type="NCBI Taxonomy" id="1387277"/>
    <lineage>
        <taxon>Bacteria</taxon>
        <taxon>Pseudomonadati</taxon>
        <taxon>Pseudomonadota</taxon>
        <taxon>Alphaproteobacteria</taxon>
        <taxon>Rhodobacterales</taxon>
        <taxon>Roseobacteraceae</taxon>
        <taxon>Primorskyibacter</taxon>
    </lineage>
</organism>
<evidence type="ECO:0000256" key="1">
    <source>
        <dbReference type="SAM" id="SignalP"/>
    </source>
</evidence>
<sequence>MKVFAFVGLMLAAGPALALSCMRPDVAISYRDAAESTESYLVVLGRLSHDEPASGETMRSPDRVDDPPKTFEARIEGHFLNGESFGGEIAVPVTVTVGCVSVWCAPVPPADAEVLAFLRQDAEGYYLDVGPCGGRYFTDPTQEQVDRVLACHAGGDCAPS</sequence>
<feature type="chain" id="PRO_5037203380" description="Lipoprotein" evidence="1">
    <location>
        <begin position="19"/>
        <end position="160"/>
    </location>
</feature>
<reference evidence="3" key="1">
    <citation type="journal article" date="2019" name="Int. J. Syst. Evol. Microbiol.">
        <title>The Global Catalogue of Microorganisms (GCM) 10K type strain sequencing project: providing services to taxonomists for standard genome sequencing and annotation.</title>
        <authorList>
            <consortium name="The Broad Institute Genomics Platform"/>
            <consortium name="The Broad Institute Genome Sequencing Center for Infectious Disease"/>
            <person name="Wu L."/>
            <person name="Ma J."/>
        </authorList>
    </citation>
    <scope>NUCLEOTIDE SEQUENCE [LARGE SCALE GENOMIC DNA]</scope>
    <source>
        <strain evidence="3">CGMCC 1.12664</strain>
    </source>
</reference>
<dbReference type="RefSeq" id="WP_188478836.1">
    <property type="nucleotide sequence ID" value="NZ_BMFJ01000002.1"/>
</dbReference>
<evidence type="ECO:0008006" key="4">
    <source>
        <dbReference type="Google" id="ProtNLM"/>
    </source>
</evidence>
<evidence type="ECO:0000313" key="2">
    <source>
        <dbReference type="EMBL" id="GGE42210.1"/>
    </source>
</evidence>
<dbReference type="PROSITE" id="PS51257">
    <property type="entry name" value="PROKAR_LIPOPROTEIN"/>
    <property type="match status" value="1"/>
</dbReference>
<dbReference type="EMBL" id="BMFJ01000002">
    <property type="protein sequence ID" value="GGE42210.1"/>
    <property type="molecule type" value="Genomic_DNA"/>
</dbReference>
<keyword evidence="1" id="KW-0732">Signal</keyword>
<gene>
    <name evidence="2" type="ORF">GCM10011360_32030</name>
</gene>
<comment type="caution">
    <text evidence="2">The sequence shown here is derived from an EMBL/GenBank/DDBJ whole genome shotgun (WGS) entry which is preliminary data.</text>
</comment>
<feature type="signal peptide" evidence="1">
    <location>
        <begin position="1"/>
        <end position="18"/>
    </location>
</feature>
<evidence type="ECO:0000313" key="3">
    <source>
        <dbReference type="Proteomes" id="UP000612855"/>
    </source>
</evidence>
<accession>A0A917EHU0</accession>
<dbReference type="AlphaFoldDB" id="A0A917EHU0"/>
<protein>
    <recommendedName>
        <fullName evidence="4">Lipoprotein</fullName>
    </recommendedName>
</protein>